<evidence type="ECO:0000313" key="3">
    <source>
        <dbReference type="Proteomes" id="UP000571701"/>
    </source>
</evidence>
<dbReference type="InterPro" id="IPR016181">
    <property type="entry name" value="Acyl_CoA_acyltransferase"/>
</dbReference>
<dbReference type="EMBL" id="JACFYF010000002">
    <property type="protein sequence ID" value="MBA5761617.1"/>
    <property type="molecule type" value="Genomic_DNA"/>
</dbReference>
<evidence type="ECO:0000313" key="2">
    <source>
        <dbReference type="EMBL" id="MBA5761617.1"/>
    </source>
</evidence>
<keyword evidence="2" id="KW-0808">Transferase</keyword>
<dbReference type="RefSeq" id="WP_182107082.1">
    <property type="nucleotide sequence ID" value="NZ_JACFYF010000002.1"/>
</dbReference>
<dbReference type="GO" id="GO:0016747">
    <property type="term" value="F:acyltransferase activity, transferring groups other than amino-acyl groups"/>
    <property type="evidence" value="ECO:0007669"/>
    <property type="project" value="InterPro"/>
</dbReference>
<gene>
    <name evidence="2" type="ORF">H2O73_04590</name>
</gene>
<sequence length="154" mass="17781">MIAIKPAKLKDFASLMQLDVFPEQKTVHLPFEQAYHNRSKYEVILALYTDRHPIGYVILDKAFAHYATFARRHELGLKYIVLDKEYQKKGFGRKAMQKLLVYANAISADSDSLCVTLPATEEDAQHFFTAVGFIEEAKLFYGRNGKERILRHKL</sequence>
<accession>A0A7W2IT34</accession>
<dbReference type="CDD" id="cd04301">
    <property type="entry name" value="NAT_SF"/>
    <property type="match status" value="1"/>
</dbReference>
<name>A0A7W2IT34_9VIBR</name>
<dbReference type="Gene3D" id="3.40.630.30">
    <property type="match status" value="1"/>
</dbReference>
<dbReference type="PROSITE" id="PS51186">
    <property type="entry name" value="GNAT"/>
    <property type="match status" value="1"/>
</dbReference>
<reference evidence="2 3" key="1">
    <citation type="submission" date="2020-07" db="EMBL/GenBank/DDBJ databases">
        <title>Vibrio marinisediminis sp. nov., isolated from marine sediment.</title>
        <authorList>
            <person name="Ji X."/>
        </authorList>
    </citation>
    <scope>NUCLEOTIDE SEQUENCE [LARGE SCALE GENOMIC DNA]</scope>
    <source>
        <strain evidence="2 3">404</strain>
    </source>
</reference>
<protein>
    <submittedName>
        <fullName evidence="2">GNAT family N-acetyltransferase</fullName>
    </submittedName>
</protein>
<keyword evidence="3" id="KW-1185">Reference proteome</keyword>
<dbReference type="Proteomes" id="UP000571701">
    <property type="component" value="Unassembled WGS sequence"/>
</dbReference>
<feature type="domain" description="N-acetyltransferase" evidence="1">
    <location>
        <begin position="2"/>
        <end position="154"/>
    </location>
</feature>
<dbReference type="InterPro" id="IPR000182">
    <property type="entry name" value="GNAT_dom"/>
</dbReference>
<dbReference type="AlphaFoldDB" id="A0A7W2IT34"/>
<dbReference type="SUPFAM" id="SSF55729">
    <property type="entry name" value="Acyl-CoA N-acyltransferases (Nat)"/>
    <property type="match status" value="1"/>
</dbReference>
<proteinExistence type="predicted"/>
<dbReference type="Pfam" id="PF00583">
    <property type="entry name" value="Acetyltransf_1"/>
    <property type="match status" value="1"/>
</dbReference>
<evidence type="ECO:0000259" key="1">
    <source>
        <dbReference type="PROSITE" id="PS51186"/>
    </source>
</evidence>
<comment type="caution">
    <text evidence="2">The sequence shown here is derived from an EMBL/GenBank/DDBJ whole genome shotgun (WGS) entry which is preliminary data.</text>
</comment>
<organism evidence="2 3">
    <name type="scientific">Vibrio marinisediminis</name>
    <dbReference type="NCBI Taxonomy" id="2758441"/>
    <lineage>
        <taxon>Bacteria</taxon>
        <taxon>Pseudomonadati</taxon>
        <taxon>Pseudomonadota</taxon>
        <taxon>Gammaproteobacteria</taxon>
        <taxon>Vibrionales</taxon>
        <taxon>Vibrionaceae</taxon>
        <taxon>Vibrio</taxon>
    </lineage>
</organism>